<keyword evidence="3" id="KW-1185">Reference proteome</keyword>
<gene>
    <name evidence="2" type="ORF">H0485_17685</name>
</gene>
<dbReference type="RefSeq" id="WP_226937279.1">
    <property type="nucleotide sequence ID" value="NZ_JACDXX010000020.1"/>
</dbReference>
<evidence type="ECO:0000313" key="3">
    <source>
        <dbReference type="Proteomes" id="UP001198571"/>
    </source>
</evidence>
<accession>A0ABS8CR29</accession>
<evidence type="ECO:0000256" key="1">
    <source>
        <dbReference type="SAM" id="MobiDB-lite"/>
    </source>
</evidence>
<organism evidence="2 3">
    <name type="scientific">Pseudogemmobacter faecipullorum</name>
    <dbReference type="NCBI Taxonomy" id="2755041"/>
    <lineage>
        <taxon>Bacteria</taxon>
        <taxon>Pseudomonadati</taxon>
        <taxon>Pseudomonadota</taxon>
        <taxon>Alphaproteobacteria</taxon>
        <taxon>Rhodobacterales</taxon>
        <taxon>Paracoccaceae</taxon>
        <taxon>Pseudogemmobacter</taxon>
    </lineage>
</organism>
<comment type="caution">
    <text evidence="2">The sequence shown here is derived from an EMBL/GenBank/DDBJ whole genome shotgun (WGS) entry which is preliminary data.</text>
</comment>
<reference evidence="2 3" key="1">
    <citation type="submission" date="2020-07" db="EMBL/GenBank/DDBJ databases">
        <title>Pseudogemmobacter sp. nov., isolated from poultry manure in Taiwan.</title>
        <authorList>
            <person name="Lin S.-Y."/>
            <person name="Tang Y.-S."/>
            <person name="Young C.-C."/>
        </authorList>
    </citation>
    <scope>NUCLEOTIDE SEQUENCE [LARGE SCALE GENOMIC DNA]</scope>
    <source>
        <strain evidence="2 3">CC-YST710</strain>
    </source>
</reference>
<sequence length="719" mass="77323">MKMTKFAGSRPGGFGFAGRVTASSALALWAALSGAAAEPVRQTTGANSERAPDVLPPSGFLLSLDGRPQGADAGYTDEERRADLRLDRNDVTVSFDGLGAQPRLDAFVTSPKAMRSGAAVQFESRMNYPAFVTRGEIRLYAGEGERLVQTAALAPNGQVNLTLPAGAKGLSYSYRVYDANGRYDETALMPLSAEAGRPLARQSTEDGGTDATASRAIPVRGGAVTVHVRNLMAGSRVSALGTTVSASRDGSAVINRILPVGNHEVAVSARGTTIIRPVEIPASDWFVTGVADLTLGRRSGGFEDLGQGRDIRYGRLQGYANGHTASGWEITASADTQEDDLENLLRNITKRDPRAVLSRLDPNLYYPTYGDDSELRDDTPTSSGLYLKAEREGSHAMLGDFRSSVTSTELLRNERQLYGIQGVYRSPEQTSRGEARFAAELYAAQPEEMARRDQFRATGGSSYFLSQRDLSVGSEVVQIEIRDPDTGRMISRQTLSHGRDYEINYAQGLVMLRRPLSSFVQDAGFVAGPDHDGQYLIVQYEYVPLFEDLDGYSTGGRAEAWLGDTVRLGVTGSSDSTGTADQTAAGADLRLALGENSYLQLEHAQSEGPGYGSTFSSDGGMNVTERPATGGEGAATRLDAQLDATEIGLGFEGALRMSYEAREAGFSTMDRQTDRDETMGEIALRPGFQTGPACGWATAAMKRIWPIRRPKARPSWITV</sequence>
<proteinExistence type="predicted"/>
<feature type="region of interest" description="Disordered" evidence="1">
    <location>
        <begin position="605"/>
        <end position="631"/>
    </location>
</feature>
<protein>
    <submittedName>
        <fullName evidence="2">Uncharacterized protein</fullName>
    </submittedName>
</protein>
<dbReference type="Proteomes" id="UP001198571">
    <property type="component" value="Unassembled WGS sequence"/>
</dbReference>
<dbReference type="EMBL" id="JACDXX010000020">
    <property type="protein sequence ID" value="MCB5411828.1"/>
    <property type="molecule type" value="Genomic_DNA"/>
</dbReference>
<evidence type="ECO:0000313" key="2">
    <source>
        <dbReference type="EMBL" id="MCB5411828.1"/>
    </source>
</evidence>
<name>A0ABS8CR29_9RHOB</name>